<comment type="caution">
    <text evidence="2">The sequence shown here is derived from an EMBL/GenBank/DDBJ whole genome shotgun (WGS) entry which is preliminary data.</text>
</comment>
<reference evidence="2" key="1">
    <citation type="journal article" date="2022" name="bioRxiv">
        <title>Sequencing and chromosome-scale assembly of the giantPleurodeles waltlgenome.</title>
        <authorList>
            <person name="Brown T."/>
            <person name="Elewa A."/>
            <person name="Iarovenko S."/>
            <person name="Subramanian E."/>
            <person name="Araus A.J."/>
            <person name="Petzold A."/>
            <person name="Susuki M."/>
            <person name="Suzuki K.-i.T."/>
            <person name="Hayashi T."/>
            <person name="Toyoda A."/>
            <person name="Oliveira C."/>
            <person name="Osipova E."/>
            <person name="Leigh N.D."/>
            <person name="Simon A."/>
            <person name="Yun M.H."/>
        </authorList>
    </citation>
    <scope>NUCLEOTIDE SEQUENCE</scope>
    <source>
        <strain evidence="2">20211129_DDA</strain>
        <tissue evidence="2">Liver</tissue>
    </source>
</reference>
<dbReference type="AlphaFoldDB" id="A0AAV7WL09"/>
<dbReference type="Proteomes" id="UP001066276">
    <property type="component" value="Chromosome 1_1"/>
</dbReference>
<organism evidence="2 3">
    <name type="scientific">Pleurodeles waltl</name>
    <name type="common">Iberian ribbed newt</name>
    <dbReference type="NCBI Taxonomy" id="8319"/>
    <lineage>
        <taxon>Eukaryota</taxon>
        <taxon>Metazoa</taxon>
        <taxon>Chordata</taxon>
        <taxon>Craniata</taxon>
        <taxon>Vertebrata</taxon>
        <taxon>Euteleostomi</taxon>
        <taxon>Amphibia</taxon>
        <taxon>Batrachia</taxon>
        <taxon>Caudata</taxon>
        <taxon>Salamandroidea</taxon>
        <taxon>Salamandridae</taxon>
        <taxon>Pleurodelinae</taxon>
        <taxon>Pleurodeles</taxon>
    </lineage>
</organism>
<evidence type="ECO:0000256" key="1">
    <source>
        <dbReference type="SAM" id="Phobius"/>
    </source>
</evidence>
<proteinExistence type="predicted"/>
<keyword evidence="1" id="KW-1133">Transmembrane helix</keyword>
<accession>A0AAV7WL09</accession>
<gene>
    <name evidence="2" type="ORF">NDU88_002303</name>
</gene>
<keyword evidence="1" id="KW-0812">Transmembrane</keyword>
<keyword evidence="3" id="KW-1185">Reference proteome</keyword>
<keyword evidence="1" id="KW-0472">Membrane</keyword>
<evidence type="ECO:0000313" key="3">
    <source>
        <dbReference type="Proteomes" id="UP001066276"/>
    </source>
</evidence>
<sequence length="72" mass="8148">MKGKTALGQMLPSRPLAHIRGPSGMYQKRSGRRYARLFTSNLLLYVLGSVMHLPWGASSRTEIRRASEFKKV</sequence>
<feature type="transmembrane region" description="Helical" evidence="1">
    <location>
        <begin position="34"/>
        <end position="55"/>
    </location>
</feature>
<name>A0AAV7WL09_PLEWA</name>
<protein>
    <submittedName>
        <fullName evidence="2">Uncharacterized protein</fullName>
    </submittedName>
</protein>
<evidence type="ECO:0000313" key="2">
    <source>
        <dbReference type="EMBL" id="KAJ1214685.1"/>
    </source>
</evidence>
<dbReference type="EMBL" id="JANPWB010000001">
    <property type="protein sequence ID" value="KAJ1214685.1"/>
    <property type="molecule type" value="Genomic_DNA"/>
</dbReference>